<sequence length="46" mass="4999">MMFSLLLIRALANVLTAHQALVVAEREGVVDIYPARGDESGEASRQ</sequence>
<comment type="caution">
    <text evidence="1">The sequence shown here is derived from an EMBL/GenBank/DDBJ whole genome shotgun (WGS) entry which is preliminary data.</text>
</comment>
<dbReference type="EMBL" id="JAOJ01000002">
    <property type="protein sequence ID" value="EUA71868.1"/>
    <property type="molecule type" value="Genomic_DNA"/>
</dbReference>
<gene>
    <name evidence="1" type="ORF">I540_2750</name>
</gene>
<proteinExistence type="predicted"/>
<organism evidence="1 2">
    <name type="scientific">Mycobacteroides abscessus subsp. bolletii 1513</name>
    <dbReference type="NCBI Taxonomy" id="1299321"/>
    <lineage>
        <taxon>Bacteria</taxon>
        <taxon>Bacillati</taxon>
        <taxon>Actinomycetota</taxon>
        <taxon>Actinomycetes</taxon>
        <taxon>Mycobacteriales</taxon>
        <taxon>Mycobacteriaceae</taxon>
        <taxon>Mycobacteroides</taxon>
        <taxon>Mycobacteroides abscessus</taxon>
    </lineage>
</organism>
<reference evidence="1 2" key="1">
    <citation type="submission" date="2013-12" db="EMBL/GenBank/DDBJ databases">
        <authorList>
            <person name="Zelazny A."/>
            <person name="Olivier K."/>
            <person name="Holland S."/>
            <person name="Lenaerts A."/>
            <person name="Ordway D."/>
            <person name="DeGroote M.A."/>
            <person name="Parker T."/>
            <person name="Sizemore C."/>
            <person name="Tallon L.J."/>
            <person name="Sadzewicz L.K."/>
            <person name="Sengamalay N."/>
            <person name="Fraser C.M."/>
            <person name="Hine E."/>
            <person name="Shefchek K.A."/>
            <person name="Das S.P."/>
            <person name="Tettelin H."/>
        </authorList>
    </citation>
    <scope>NUCLEOTIDE SEQUENCE [LARGE SCALE GENOMIC DNA]</scope>
    <source>
        <strain evidence="1 2">1513</strain>
    </source>
</reference>
<evidence type="ECO:0000313" key="2">
    <source>
        <dbReference type="Proteomes" id="UP000023351"/>
    </source>
</evidence>
<accession>X8DW22</accession>
<evidence type="ECO:0000313" key="1">
    <source>
        <dbReference type="EMBL" id="EUA71868.1"/>
    </source>
</evidence>
<protein>
    <submittedName>
        <fullName evidence="1">Uncharacterized protein</fullName>
    </submittedName>
</protein>
<dbReference type="Proteomes" id="UP000023351">
    <property type="component" value="Unassembled WGS sequence"/>
</dbReference>
<name>X8DW22_9MYCO</name>
<dbReference type="AlphaFoldDB" id="X8DW22"/>